<keyword evidence="6" id="KW-1133">Transmembrane helix</keyword>
<dbReference type="NCBIfam" id="NF038328">
    <property type="entry name" value="c-di-AMP_CdaS"/>
    <property type="match status" value="1"/>
</dbReference>
<dbReference type="GO" id="GO:0004016">
    <property type="term" value="F:adenylate cyclase activity"/>
    <property type="evidence" value="ECO:0007669"/>
    <property type="project" value="UniProtKB-UniRule"/>
</dbReference>
<dbReference type="SUPFAM" id="SSF143597">
    <property type="entry name" value="YojJ-like"/>
    <property type="match status" value="1"/>
</dbReference>
<dbReference type="PANTHER" id="PTHR34185">
    <property type="entry name" value="DIADENYLATE CYCLASE"/>
    <property type="match status" value="1"/>
</dbReference>
<dbReference type="GO" id="GO:0106408">
    <property type="term" value="F:diadenylate cyclase activity"/>
    <property type="evidence" value="ECO:0007669"/>
    <property type="project" value="UniProtKB-EC"/>
</dbReference>
<dbReference type="InterPro" id="IPR050338">
    <property type="entry name" value="DisA"/>
</dbReference>
<accession>A0A0K9GQ66</accession>
<evidence type="ECO:0000256" key="6">
    <source>
        <dbReference type="HAMAP-Rule" id="MF_00838"/>
    </source>
</evidence>
<dbReference type="Gene3D" id="3.40.1700.10">
    <property type="entry name" value="DNA integrity scanning protein, DisA, N-terminal domain"/>
    <property type="match status" value="1"/>
</dbReference>
<dbReference type="PROSITE" id="PS51794">
    <property type="entry name" value="DAC"/>
    <property type="match status" value="1"/>
</dbReference>
<dbReference type="InterPro" id="IPR003390">
    <property type="entry name" value="DNA_integrity_scan_DisA_N"/>
</dbReference>
<keyword evidence="7" id="KW-0175">Coiled coil</keyword>
<organism evidence="9 10">
    <name type="scientific">Peribacillus loiseleuriae</name>
    <dbReference type="NCBI Taxonomy" id="1679170"/>
    <lineage>
        <taxon>Bacteria</taxon>
        <taxon>Bacillati</taxon>
        <taxon>Bacillota</taxon>
        <taxon>Bacilli</taxon>
        <taxon>Bacillales</taxon>
        <taxon>Bacillaceae</taxon>
        <taxon>Peribacillus</taxon>
    </lineage>
</organism>
<dbReference type="PATRIC" id="fig|1679170.3.peg.938"/>
<comment type="caution">
    <text evidence="9">The sequence shown here is derived from an EMBL/GenBank/DDBJ whole genome shotgun (WGS) entry which is preliminary data.</text>
</comment>
<keyword evidence="6" id="KW-0812">Transmembrane</keyword>
<keyword evidence="6" id="KW-1003">Cell membrane</keyword>
<name>A0A0K9GQ66_9BACI</name>
<dbReference type="InterPro" id="IPR053472">
    <property type="entry name" value="DAC_CdaS-like"/>
</dbReference>
<reference evidence="10" key="1">
    <citation type="submission" date="2015-07" db="EMBL/GenBank/DDBJ databases">
        <title>Genome sequencing project for genomic taxonomy and phylogenomics of Bacillus-like bacteria.</title>
        <authorList>
            <person name="Liu B."/>
            <person name="Wang J."/>
            <person name="Zhu Y."/>
            <person name="Liu G."/>
            <person name="Chen Q."/>
            <person name="Chen Z."/>
            <person name="Lan J."/>
            <person name="Che J."/>
            <person name="Ge C."/>
            <person name="Shi H."/>
            <person name="Pan Z."/>
            <person name="Liu X."/>
        </authorList>
    </citation>
    <scope>NUCLEOTIDE SEQUENCE [LARGE SCALE GENOMIC DNA]</scope>
    <source>
        <strain evidence="10">FJAT-27997</strain>
    </source>
</reference>
<evidence type="ECO:0000256" key="7">
    <source>
        <dbReference type="SAM" id="Coils"/>
    </source>
</evidence>
<evidence type="ECO:0000259" key="8">
    <source>
        <dbReference type="PROSITE" id="PS51794"/>
    </source>
</evidence>
<protein>
    <recommendedName>
        <fullName evidence="6">Diadenylate cyclase</fullName>
        <shortName evidence="6">DAC</shortName>
        <ecNumber evidence="6">2.7.7.85</ecNumber>
    </recommendedName>
    <alternativeName>
        <fullName evidence="6">Cyclic-di-AMP synthase</fullName>
        <shortName evidence="6">c-di-AMP synthase</shortName>
    </alternativeName>
</protein>
<evidence type="ECO:0000256" key="3">
    <source>
        <dbReference type="ARBA" id="ARBA00022695"/>
    </source>
</evidence>
<dbReference type="EMBL" id="LFZW01000001">
    <property type="protein sequence ID" value="KMY48844.1"/>
    <property type="molecule type" value="Genomic_DNA"/>
</dbReference>
<dbReference type="STRING" id="1679170.AC625_04375"/>
<dbReference type="HAMAP" id="MF_00838">
    <property type="entry name" value="DacB"/>
    <property type="match status" value="1"/>
</dbReference>
<dbReference type="OrthoDB" id="9807385at2"/>
<dbReference type="InterPro" id="IPR036888">
    <property type="entry name" value="DNA_integrity_DisA_N_sf"/>
</dbReference>
<keyword evidence="6" id="KW-0472">Membrane</keyword>
<comment type="function">
    <text evidence="6">Catalyzes the condensation of 2 ATP molecules into cyclic di-AMP (c-di-AMP), a second messenger used to regulate differing processes in different bacteria.</text>
</comment>
<dbReference type="InterPro" id="IPR019457">
    <property type="entry name" value="CdaS_N"/>
</dbReference>
<dbReference type="InterPro" id="IPR034693">
    <property type="entry name" value="CdaS"/>
</dbReference>
<evidence type="ECO:0000256" key="5">
    <source>
        <dbReference type="ARBA" id="ARBA00022840"/>
    </source>
</evidence>
<evidence type="ECO:0000313" key="9">
    <source>
        <dbReference type="EMBL" id="KMY48844.1"/>
    </source>
</evidence>
<keyword evidence="10" id="KW-1185">Reference proteome</keyword>
<dbReference type="EC" id="2.7.7.85" evidence="6"/>
<comment type="similarity">
    <text evidence="6">Belongs to the adenylate cyclase family. DacB/CdaS subfamily.</text>
</comment>
<comment type="catalytic activity">
    <reaction evidence="1 6">
        <text>2 ATP = 3',3'-c-di-AMP + 2 diphosphate</text>
        <dbReference type="Rhea" id="RHEA:35655"/>
        <dbReference type="ChEBI" id="CHEBI:30616"/>
        <dbReference type="ChEBI" id="CHEBI:33019"/>
        <dbReference type="ChEBI" id="CHEBI:71500"/>
        <dbReference type="EC" id="2.7.7.85"/>
    </reaction>
</comment>
<dbReference type="GO" id="GO:0005524">
    <property type="term" value="F:ATP binding"/>
    <property type="evidence" value="ECO:0007669"/>
    <property type="project" value="UniProtKB-UniRule"/>
</dbReference>
<dbReference type="AlphaFoldDB" id="A0A0K9GQ66"/>
<evidence type="ECO:0000256" key="1">
    <source>
        <dbReference type="ARBA" id="ARBA00000877"/>
    </source>
</evidence>
<dbReference type="GO" id="GO:0006171">
    <property type="term" value="P:cAMP biosynthetic process"/>
    <property type="evidence" value="ECO:0007669"/>
    <property type="project" value="InterPro"/>
</dbReference>
<gene>
    <name evidence="6" type="primary">dacB</name>
    <name evidence="9" type="ORF">AC625_04375</name>
</gene>
<dbReference type="Pfam" id="PF02457">
    <property type="entry name" value="DAC"/>
    <property type="match status" value="1"/>
</dbReference>
<dbReference type="Pfam" id="PF10372">
    <property type="entry name" value="CdaS_N"/>
    <property type="match status" value="1"/>
</dbReference>
<evidence type="ECO:0000256" key="4">
    <source>
        <dbReference type="ARBA" id="ARBA00022741"/>
    </source>
</evidence>
<keyword evidence="2 6" id="KW-0808">Transferase</keyword>
<comment type="subunit">
    <text evidence="6">Probably oligomerizes.</text>
</comment>
<keyword evidence="4 6" id="KW-0547">Nucleotide-binding</keyword>
<proteinExistence type="inferred from homology"/>
<dbReference type="Proteomes" id="UP000037146">
    <property type="component" value="Unassembled WGS sequence"/>
</dbReference>
<keyword evidence="5 6" id="KW-0067">ATP-binding</keyword>
<feature type="coiled-coil region" evidence="7">
    <location>
        <begin position="10"/>
        <end position="41"/>
    </location>
</feature>
<evidence type="ECO:0000313" key="10">
    <source>
        <dbReference type="Proteomes" id="UP000037146"/>
    </source>
</evidence>
<evidence type="ECO:0000256" key="2">
    <source>
        <dbReference type="ARBA" id="ARBA00022679"/>
    </source>
</evidence>
<dbReference type="PANTHER" id="PTHR34185:SF2">
    <property type="entry name" value="CYCLIC DI-AMP SYNTHASE CDAS"/>
    <property type="match status" value="1"/>
</dbReference>
<keyword evidence="3 6" id="KW-0548">Nucleotidyltransferase</keyword>
<dbReference type="RefSeq" id="WP_049680171.1">
    <property type="nucleotide sequence ID" value="NZ_LFZW01000001.1"/>
</dbReference>
<sequence length="203" mass="22581">MNTCDFSPMKQKIEADIKEIIEQLEKSLNVLQKESNCLLGSFEEIKNRFVQVQSAAASFYMNCYLSEYTAKYEDISRCIQQLSLIRHGALLVIERSIVVDSFIQKGTLIRAELTPQLLATIFYPGNPLHDGAVLIRGNEIFSAANILPLTKQQVGEKKLGTRHRAALGLSEQCDAVILVVSEETGKISFTIDGSFYPISTSTT</sequence>
<dbReference type="Gene3D" id="1.10.287.770">
    <property type="entry name" value="YojJ-like"/>
    <property type="match status" value="1"/>
</dbReference>
<feature type="domain" description="DAC" evidence="8">
    <location>
        <begin position="42"/>
        <end position="201"/>
    </location>
</feature>